<feature type="compositionally biased region" description="Basic and acidic residues" evidence="1">
    <location>
        <begin position="87"/>
        <end position="97"/>
    </location>
</feature>
<organism evidence="2 3">
    <name type="scientific">Hirundo rustica rustica</name>
    <dbReference type="NCBI Taxonomy" id="333673"/>
    <lineage>
        <taxon>Eukaryota</taxon>
        <taxon>Metazoa</taxon>
        <taxon>Chordata</taxon>
        <taxon>Craniata</taxon>
        <taxon>Vertebrata</taxon>
        <taxon>Euteleostomi</taxon>
        <taxon>Archelosauria</taxon>
        <taxon>Archosauria</taxon>
        <taxon>Dinosauria</taxon>
        <taxon>Saurischia</taxon>
        <taxon>Theropoda</taxon>
        <taxon>Coelurosauria</taxon>
        <taxon>Aves</taxon>
        <taxon>Neognathae</taxon>
        <taxon>Neoaves</taxon>
        <taxon>Telluraves</taxon>
        <taxon>Australaves</taxon>
        <taxon>Passeriformes</taxon>
        <taxon>Sylvioidea</taxon>
        <taxon>Hirundinidae</taxon>
        <taxon>Hirundo</taxon>
    </lineage>
</organism>
<dbReference type="OrthoDB" id="9049599at2759"/>
<keyword evidence="3" id="KW-1185">Reference proteome</keyword>
<protein>
    <submittedName>
        <fullName evidence="2">Uncharacterized protein</fullName>
    </submittedName>
</protein>
<feature type="region of interest" description="Disordered" evidence="1">
    <location>
        <begin position="77"/>
        <end position="97"/>
    </location>
</feature>
<sequence>MGSLLEDPLGVAERLDQFLGPSIYTWAEIVDCTCRTRLKEIRCDTPPVKYRNWDSYVKRQQSSPRGPPEEYLCCREDGTPCGSKQPSRQERQRGKKL</sequence>
<dbReference type="AlphaFoldDB" id="A0A3M0KNT9"/>
<dbReference type="EMBL" id="QRBI01000106">
    <property type="protein sequence ID" value="RMC12670.1"/>
    <property type="molecule type" value="Genomic_DNA"/>
</dbReference>
<accession>A0A3M0KNT9</accession>
<dbReference type="Proteomes" id="UP000269221">
    <property type="component" value="Unassembled WGS sequence"/>
</dbReference>
<evidence type="ECO:0000256" key="1">
    <source>
        <dbReference type="SAM" id="MobiDB-lite"/>
    </source>
</evidence>
<comment type="caution">
    <text evidence="2">The sequence shown here is derived from an EMBL/GenBank/DDBJ whole genome shotgun (WGS) entry which is preliminary data.</text>
</comment>
<gene>
    <name evidence="2" type="ORF">DUI87_10194</name>
</gene>
<evidence type="ECO:0000313" key="3">
    <source>
        <dbReference type="Proteomes" id="UP000269221"/>
    </source>
</evidence>
<proteinExistence type="predicted"/>
<evidence type="ECO:0000313" key="2">
    <source>
        <dbReference type="EMBL" id="RMC12670.1"/>
    </source>
</evidence>
<name>A0A3M0KNT9_HIRRU</name>
<reference evidence="2 3" key="1">
    <citation type="submission" date="2018-07" db="EMBL/GenBank/DDBJ databases">
        <title>A high quality draft genome assembly of the barn swallow (H. rustica rustica).</title>
        <authorList>
            <person name="Formenti G."/>
            <person name="Chiara M."/>
            <person name="Poveda L."/>
            <person name="Francoijs K.-J."/>
            <person name="Bonisoli-Alquati A."/>
            <person name="Canova L."/>
            <person name="Gianfranceschi L."/>
            <person name="Horner D.S."/>
            <person name="Saino N."/>
        </authorList>
    </citation>
    <scope>NUCLEOTIDE SEQUENCE [LARGE SCALE GENOMIC DNA]</scope>
    <source>
        <strain evidence="2">Chelidonia</strain>
        <tissue evidence="2">Blood</tissue>
    </source>
</reference>